<evidence type="ECO:0000313" key="3">
    <source>
        <dbReference type="Proteomes" id="UP000823561"/>
    </source>
</evidence>
<feature type="compositionally biased region" description="Basic and acidic residues" evidence="1">
    <location>
        <begin position="170"/>
        <end position="183"/>
    </location>
</feature>
<proteinExistence type="predicted"/>
<keyword evidence="3" id="KW-1185">Reference proteome</keyword>
<protein>
    <submittedName>
        <fullName evidence="2">Uncharacterized protein</fullName>
    </submittedName>
</protein>
<dbReference type="Proteomes" id="UP000823561">
    <property type="component" value="Chromosome 11"/>
</dbReference>
<organism evidence="2 3">
    <name type="scientific">Alosa alosa</name>
    <name type="common">allis shad</name>
    <dbReference type="NCBI Taxonomy" id="278164"/>
    <lineage>
        <taxon>Eukaryota</taxon>
        <taxon>Metazoa</taxon>
        <taxon>Chordata</taxon>
        <taxon>Craniata</taxon>
        <taxon>Vertebrata</taxon>
        <taxon>Euteleostomi</taxon>
        <taxon>Actinopterygii</taxon>
        <taxon>Neopterygii</taxon>
        <taxon>Teleostei</taxon>
        <taxon>Clupei</taxon>
        <taxon>Clupeiformes</taxon>
        <taxon>Clupeoidei</taxon>
        <taxon>Clupeidae</taxon>
        <taxon>Alosa</taxon>
    </lineage>
</organism>
<dbReference type="EMBL" id="JADWDJ010000011">
    <property type="protein sequence ID" value="KAG5273632.1"/>
    <property type="molecule type" value="Genomic_DNA"/>
</dbReference>
<feature type="compositionally biased region" description="Basic and acidic residues" evidence="1">
    <location>
        <begin position="7"/>
        <end position="20"/>
    </location>
</feature>
<gene>
    <name evidence="2" type="ORF">AALO_G00153720</name>
</gene>
<evidence type="ECO:0000313" key="2">
    <source>
        <dbReference type="EMBL" id="KAG5273632.1"/>
    </source>
</evidence>
<feature type="region of interest" description="Disordered" evidence="1">
    <location>
        <begin position="1"/>
        <end position="183"/>
    </location>
</feature>
<evidence type="ECO:0000256" key="1">
    <source>
        <dbReference type="SAM" id="MobiDB-lite"/>
    </source>
</evidence>
<dbReference type="AlphaFoldDB" id="A0AAV6GHY4"/>
<sequence length="208" mass="24028">MTQLTSENKEVMVKNEKIEETSEITTGVKPKKARSKATGKTQNGSKAKAQKKIKGQRSEDPDSEVDCTMRLTVKEEPDNADFVTEKRGKKRKRLKEEEEEEEAGEGPSKSHKSDKKFMARTNNYMHWDVEPTLPCPSVVKKKKRTGEEDGEAASEKKRKSEGKLKKPKKEPKESSDLDKVKRIKEEREAARALKLKLKEEEEQQRWRW</sequence>
<accession>A0AAV6GHY4</accession>
<comment type="caution">
    <text evidence="2">The sequence shown here is derived from an EMBL/GenBank/DDBJ whole genome shotgun (WGS) entry which is preliminary data.</text>
</comment>
<name>A0AAV6GHY4_9TELE</name>
<feature type="compositionally biased region" description="Basic residues" evidence="1">
    <location>
        <begin position="156"/>
        <end position="169"/>
    </location>
</feature>
<reference evidence="2" key="1">
    <citation type="submission" date="2020-10" db="EMBL/GenBank/DDBJ databases">
        <title>Chromosome-scale genome assembly of the Allis shad, Alosa alosa.</title>
        <authorList>
            <person name="Margot Z."/>
            <person name="Christophe K."/>
            <person name="Cabau C."/>
            <person name="Louis A."/>
            <person name="Berthelot C."/>
            <person name="Parey E."/>
            <person name="Roest Crollius H."/>
            <person name="Montfort J."/>
            <person name="Robinson-Rechavi M."/>
            <person name="Bucao C."/>
            <person name="Bouchez O."/>
            <person name="Gislard M."/>
            <person name="Lluch J."/>
            <person name="Milhes M."/>
            <person name="Lampietro C."/>
            <person name="Lopez Roques C."/>
            <person name="Donnadieu C."/>
            <person name="Braasch I."/>
            <person name="Desvignes T."/>
            <person name="Postlethwait J."/>
            <person name="Bobe J."/>
            <person name="Guiguen Y."/>
        </authorList>
    </citation>
    <scope>NUCLEOTIDE SEQUENCE</scope>
    <source>
        <strain evidence="2">M-15738</strain>
        <tissue evidence="2">Blood</tissue>
    </source>
</reference>